<proteinExistence type="predicted"/>
<dbReference type="InterPro" id="IPR036396">
    <property type="entry name" value="Cyt_P450_sf"/>
</dbReference>
<keyword evidence="3" id="KW-0479">Metal-binding</keyword>
<dbReference type="InterPro" id="IPR048328">
    <property type="entry name" value="Dyp_perox_C"/>
</dbReference>
<keyword evidence="2" id="KW-0575">Peroxidase</keyword>
<reference evidence="8" key="1">
    <citation type="submission" date="2021-01" db="EMBL/GenBank/DDBJ databases">
        <authorList>
            <person name="Corre E."/>
            <person name="Pelletier E."/>
            <person name="Niang G."/>
            <person name="Scheremetjew M."/>
            <person name="Finn R."/>
            <person name="Kale V."/>
            <person name="Holt S."/>
            <person name="Cochrane G."/>
            <person name="Meng A."/>
            <person name="Brown T."/>
            <person name="Cohen L."/>
        </authorList>
    </citation>
    <scope>NUCLEOTIDE SEQUENCE</scope>
    <source>
        <strain evidence="8">CCMP3107</strain>
    </source>
</reference>
<dbReference type="InterPro" id="IPR006314">
    <property type="entry name" value="Dyp_peroxidase"/>
</dbReference>
<name>A0A6V1P7S2_HETAK</name>
<feature type="domain" description="Dyp-type peroxidase C-terminal" evidence="6">
    <location>
        <begin position="517"/>
        <end position="668"/>
    </location>
</feature>
<gene>
    <name evidence="7" type="ORF">HAKA00212_LOCUS6027</name>
    <name evidence="8" type="ORF">HAKA00212_LOCUS6028</name>
</gene>
<evidence type="ECO:0000313" key="7">
    <source>
        <dbReference type="EMBL" id="CAE0627349.1"/>
    </source>
</evidence>
<organism evidence="8">
    <name type="scientific">Heterosigma akashiwo</name>
    <name type="common">Chromophytic alga</name>
    <name type="synonym">Heterosigma carterae</name>
    <dbReference type="NCBI Taxonomy" id="2829"/>
    <lineage>
        <taxon>Eukaryota</taxon>
        <taxon>Sar</taxon>
        <taxon>Stramenopiles</taxon>
        <taxon>Ochrophyta</taxon>
        <taxon>Raphidophyceae</taxon>
        <taxon>Chattonellales</taxon>
        <taxon>Chattonellaceae</taxon>
        <taxon>Heterosigma</taxon>
    </lineage>
</organism>
<dbReference type="GO" id="GO:0016705">
    <property type="term" value="F:oxidoreductase activity, acting on paired donors, with incorporation or reduction of molecular oxygen"/>
    <property type="evidence" value="ECO:0007669"/>
    <property type="project" value="InterPro"/>
</dbReference>
<keyword evidence="5" id="KW-0408">Iron</keyword>
<dbReference type="SUPFAM" id="SSF54909">
    <property type="entry name" value="Dimeric alpha+beta barrel"/>
    <property type="match status" value="1"/>
</dbReference>
<dbReference type="GO" id="GO:0004601">
    <property type="term" value="F:peroxidase activity"/>
    <property type="evidence" value="ECO:0007669"/>
    <property type="project" value="UniProtKB-KW"/>
</dbReference>
<dbReference type="GO" id="GO:0005829">
    <property type="term" value="C:cytosol"/>
    <property type="evidence" value="ECO:0007669"/>
    <property type="project" value="TreeGrafter"/>
</dbReference>
<dbReference type="Gene3D" id="1.10.630.10">
    <property type="entry name" value="Cytochrome P450"/>
    <property type="match status" value="1"/>
</dbReference>
<dbReference type="GO" id="GO:0005506">
    <property type="term" value="F:iron ion binding"/>
    <property type="evidence" value="ECO:0007669"/>
    <property type="project" value="InterPro"/>
</dbReference>
<evidence type="ECO:0000313" key="8">
    <source>
        <dbReference type="EMBL" id="CAE0627350.1"/>
    </source>
</evidence>
<sequence length="1176" mass="127247">MARGNDVQLGGITDLVLLADIKPGFVDALEVATYVDRLRKVLRTFNGLRLGSRESSAPASPYNDIVARWRIVHSFRWAVVEGKNGAPDRLLLNVNFDGGWEPYMRVIWDQLGSTLDLILCHVEGYELSCNCSFEAYARWVRAHEISADFLFIESGRTVSDAEYLAKLEASQRGRASELGADRLRAPAAGEVAPLPTEPAERFAMAARGLVPLAGLFTLQRYFNAQAWDGQVLLRAAQDVLFELIRLGTREQFPIGAGESPGELLRRRHYAMLEWFEGSLQAPPVHARELPLAEADLQAGLLTRLPANRGALLLMRISQPSQALAWLSTAPVTAQGQQPPAAGPLQGVWTQVALTLAGLTALGVPQGRLERFPQAFKEGMAARAGLLGDVRHNHPAHWALAPHVNGRDRFDPAGAHLLVQLRFASAEAGEAVTPADRARIDAAALALTQGTGLALMAVEPLRSNALDSENFGFKDGISQPTPQWQTPLPTGQRWDDRVPDGEILQGYPTARDKGYAVPEQPDALLDRGSFLVVRKLRQYVGRLDARVTAEAARTGLPKELLLAKLMGRWRSGEPLADDTAVNDFNYEADRQGALCPFHAHIRRSNPRDLGGDQAFARSRMPRILRRGMSYGPPPNRQQPVDDADRGLVFMAYNAHLAEQFEVIQRWVAGGNASGGYSGQSDPLLGVVDANAGPRVYPFEHNKRAYEIDLGHEPFVTLQWGAYFFVPSVRALKALPGLVELPLPQLPAAPLPPAMPALTDYAAWQGWLEDSNRRDAAWAWVRQQPGGVVATAYGVLVGAAERVQEVLRNAPDRYSVSGYGERMADSVGVGFLGLDDDSGHREQAPVVNRVLEGVSEADAFMAAYQVATAGIAGLRQEAQALLAAFPASQKPADLPTDTPLDLERLSEGVLAALCRIWFGVPDGQHVWGTEFHPPGAAAAPRCPAALFRVSRYVFGPHPTPNVCAEGRSAGRGFTEAVDRWLAATPFEQLPKLTQAILAAARDVPGAPADLPTRTLAGVMLGFPPTTHANLLTTLAAWVQTRKLWDVQPLWHEVPAGASLPERYTAAVARLRPTLVATLNLRPTPFQIWRRARVDHRLGAVDVKAGDTLVVALGSATQQDPLRHHVAFGGDRADPAGPPPHACPGYGMGMGVMLGVIAAVLDAGVMRSTGSPTVVALAV</sequence>
<evidence type="ECO:0000256" key="3">
    <source>
        <dbReference type="ARBA" id="ARBA00022723"/>
    </source>
</evidence>
<dbReference type="InterPro" id="IPR011008">
    <property type="entry name" value="Dimeric_a/b-barrel"/>
</dbReference>
<accession>A0A6V1P7S2</accession>
<keyword evidence="4" id="KW-0560">Oxidoreductase</keyword>
<evidence type="ECO:0000256" key="5">
    <source>
        <dbReference type="ARBA" id="ARBA00023004"/>
    </source>
</evidence>
<evidence type="ECO:0000256" key="4">
    <source>
        <dbReference type="ARBA" id="ARBA00023002"/>
    </source>
</evidence>
<dbReference type="PROSITE" id="PS51404">
    <property type="entry name" value="DYP_PEROXIDASE"/>
    <property type="match status" value="1"/>
</dbReference>
<dbReference type="EMBL" id="HBIU01013202">
    <property type="protein sequence ID" value="CAE0627350.1"/>
    <property type="molecule type" value="Transcribed_RNA"/>
</dbReference>
<dbReference type="PANTHER" id="PTHR30521">
    <property type="entry name" value="DEFERROCHELATASE/PEROXIDASE"/>
    <property type="match status" value="1"/>
</dbReference>
<protein>
    <recommendedName>
        <fullName evidence="6">Dyp-type peroxidase C-terminal domain-containing protein</fullName>
    </recommendedName>
</protein>
<dbReference type="GO" id="GO:0004497">
    <property type="term" value="F:monooxygenase activity"/>
    <property type="evidence" value="ECO:0007669"/>
    <property type="project" value="InterPro"/>
</dbReference>
<dbReference type="Pfam" id="PF20628">
    <property type="entry name" value="Dyp_perox_C"/>
    <property type="match status" value="1"/>
</dbReference>
<dbReference type="SUPFAM" id="SSF48264">
    <property type="entry name" value="Cytochrome P450"/>
    <property type="match status" value="1"/>
</dbReference>
<evidence type="ECO:0000256" key="1">
    <source>
        <dbReference type="ARBA" id="ARBA00001970"/>
    </source>
</evidence>
<dbReference type="AlphaFoldDB" id="A0A6V1P7S2"/>
<comment type="cofactor">
    <cofactor evidence="1">
        <name>heme b</name>
        <dbReference type="ChEBI" id="CHEBI:60344"/>
    </cofactor>
</comment>
<dbReference type="PANTHER" id="PTHR30521:SF0">
    <property type="entry name" value="DYP-TYPE PEROXIDASE FAMILY PROTEIN"/>
    <property type="match status" value="1"/>
</dbReference>
<dbReference type="EMBL" id="HBIU01013201">
    <property type="protein sequence ID" value="CAE0627349.1"/>
    <property type="molecule type" value="Transcribed_RNA"/>
</dbReference>
<evidence type="ECO:0000259" key="6">
    <source>
        <dbReference type="Pfam" id="PF20628"/>
    </source>
</evidence>
<evidence type="ECO:0000256" key="2">
    <source>
        <dbReference type="ARBA" id="ARBA00022559"/>
    </source>
</evidence>
<dbReference type="GO" id="GO:0020037">
    <property type="term" value="F:heme binding"/>
    <property type="evidence" value="ECO:0007669"/>
    <property type="project" value="InterPro"/>
</dbReference>